<comment type="catalytic activity">
    <reaction evidence="13">
        <text>ATP + H2O + 4 H(+)(in) = ADP + phosphate + 5 H(+)(out)</text>
        <dbReference type="Rhea" id="RHEA:57720"/>
        <dbReference type="ChEBI" id="CHEBI:15377"/>
        <dbReference type="ChEBI" id="CHEBI:15378"/>
        <dbReference type="ChEBI" id="CHEBI:30616"/>
        <dbReference type="ChEBI" id="CHEBI:43474"/>
        <dbReference type="ChEBI" id="CHEBI:456216"/>
        <dbReference type="EC" id="7.1.2.2"/>
    </reaction>
</comment>
<dbReference type="InterPro" id="IPR003593">
    <property type="entry name" value="AAA+_ATPase"/>
</dbReference>
<organism evidence="15 16">
    <name type="scientific">Lysobacter defluvii IMMIB APB-9 = DSM 18482</name>
    <dbReference type="NCBI Taxonomy" id="1385515"/>
    <lineage>
        <taxon>Bacteria</taxon>
        <taxon>Pseudomonadati</taxon>
        <taxon>Pseudomonadota</taxon>
        <taxon>Gammaproteobacteria</taxon>
        <taxon>Lysobacterales</taxon>
        <taxon>Lysobacteraceae</taxon>
        <taxon>Novilysobacter</taxon>
    </lineage>
</organism>
<feature type="domain" description="AAA+ ATPase" evidence="14">
    <location>
        <begin position="140"/>
        <end position="331"/>
    </location>
</feature>
<dbReference type="InterPro" id="IPR020003">
    <property type="entry name" value="ATPase_a/bsu_AS"/>
</dbReference>
<keyword evidence="10 13" id="KW-0139">CF(1)</keyword>
<evidence type="ECO:0000256" key="3">
    <source>
        <dbReference type="ARBA" id="ARBA00022475"/>
    </source>
</evidence>
<dbReference type="SUPFAM" id="SSF47917">
    <property type="entry name" value="C-terminal domain of alpha and beta subunits of F1 ATP synthase"/>
    <property type="match status" value="1"/>
</dbReference>
<keyword evidence="8 13" id="KW-0406">Ion transport</keyword>
<dbReference type="RefSeq" id="WP_027070008.1">
    <property type="nucleotide sequence ID" value="NZ_AUHT01000008.1"/>
</dbReference>
<dbReference type="GO" id="GO:0045259">
    <property type="term" value="C:proton-transporting ATP synthase complex"/>
    <property type="evidence" value="ECO:0007669"/>
    <property type="project" value="UniProtKB-KW"/>
</dbReference>
<dbReference type="STRING" id="1385515.GCA_000423325_01675"/>
<dbReference type="SUPFAM" id="SSF50615">
    <property type="entry name" value="N-terminal domain of alpha and beta subunits of F1 ATP synthase"/>
    <property type="match status" value="1"/>
</dbReference>
<keyword evidence="11 13" id="KW-0066">ATP synthesis</keyword>
<dbReference type="NCBIfam" id="TIGR01039">
    <property type="entry name" value="atpD"/>
    <property type="match status" value="1"/>
</dbReference>
<evidence type="ECO:0000259" key="14">
    <source>
        <dbReference type="SMART" id="SM00382"/>
    </source>
</evidence>
<dbReference type="InterPro" id="IPR055190">
    <property type="entry name" value="ATP-synt_VA_C"/>
</dbReference>
<evidence type="ECO:0000256" key="7">
    <source>
        <dbReference type="ARBA" id="ARBA00022967"/>
    </source>
</evidence>
<dbReference type="CDD" id="cd18115">
    <property type="entry name" value="ATP-synt_F1_beta_N"/>
    <property type="match status" value="1"/>
</dbReference>
<dbReference type="InterPro" id="IPR036121">
    <property type="entry name" value="ATPase_F1/V1/A1_a/bsu_N_sf"/>
</dbReference>
<dbReference type="AlphaFoldDB" id="A0A0A0M7T9"/>
<dbReference type="InterPro" id="IPR024034">
    <property type="entry name" value="ATPase_F1/V1_b/a_C"/>
</dbReference>
<keyword evidence="16" id="KW-1185">Reference proteome</keyword>
<evidence type="ECO:0000256" key="4">
    <source>
        <dbReference type="ARBA" id="ARBA00022741"/>
    </source>
</evidence>
<dbReference type="CDD" id="cd01133">
    <property type="entry name" value="F1-ATPase_beta_CD"/>
    <property type="match status" value="1"/>
</dbReference>
<proteinExistence type="inferred from homology"/>
<keyword evidence="3 13" id="KW-1003">Cell membrane</keyword>
<keyword evidence="5 13" id="KW-0375">Hydrogen ion transport</keyword>
<evidence type="ECO:0000256" key="2">
    <source>
        <dbReference type="ARBA" id="ARBA00022448"/>
    </source>
</evidence>
<comment type="subcellular location">
    <subcellularLocation>
        <location evidence="13">Cell membrane</location>
        <topology evidence="13">Peripheral membrane protein</topology>
    </subcellularLocation>
    <subcellularLocation>
        <location evidence="1">Membrane</location>
        <topology evidence="1">Peripheral membrane protein</topology>
    </subcellularLocation>
</comment>
<name>A0A0A0M7T9_9GAMM</name>
<dbReference type="eggNOG" id="COG0055">
    <property type="taxonomic scope" value="Bacteria"/>
</dbReference>
<dbReference type="FunFam" id="1.10.1140.10:FF:000001">
    <property type="entry name" value="ATP synthase subunit beta"/>
    <property type="match status" value="1"/>
</dbReference>
<comment type="similarity">
    <text evidence="12">Belongs to the ATPase alpha/beta chains family. T3SS ATPase subfamily.</text>
</comment>
<dbReference type="OrthoDB" id="9801639at2"/>
<evidence type="ECO:0000313" key="15">
    <source>
        <dbReference type="EMBL" id="KGO99150.1"/>
    </source>
</evidence>
<evidence type="ECO:0000256" key="6">
    <source>
        <dbReference type="ARBA" id="ARBA00022840"/>
    </source>
</evidence>
<dbReference type="PANTHER" id="PTHR15184:SF71">
    <property type="entry name" value="ATP SYNTHASE SUBUNIT BETA, MITOCHONDRIAL"/>
    <property type="match status" value="1"/>
</dbReference>
<dbReference type="InterPro" id="IPR005722">
    <property type="entry name" value="ATP_synth_F1_bsu"/>
</dbReference>
<evidence type="ECO:0000256" key="9">
    <source>
        <dbReference type="ARBA" id="ARBA00023136"/>
    </source>
</evidence>
<dbReference type="Gene3D" id="2.40.10.170">
    <property type="match status" value="1"/>
</dbReference>
<dbReference type="SUPFAM" id="SSF52540">
    <property type="entry name" value="P-loop containing nucleoside triphosphate hydrolases"/>
    <property type="match status" value="1"/>
</dbReference>
<evidence type="ECO:0000256" key="13">
    <source>
        <dbReference type="HAMAP-Rule" id="MF_01347"/>
    </source>
</evidence>
<evidence type="ECO:0000256" key="11">
    <source>
        <dbReference type="ARBA" id="ARBA00023310"/>
    </source>
</evidence>
<keyword evidence="4 13" id="KW-0547">Nucleotide-binding</keyword>
<dbReference type="Proteomes" id="UP000030003">
    <property type="component" value="Unassembled WGS sequence"/>
</dbReference>
<keyword evidence="2 13" id="KW-0813">Transport</keyword>
<protein>
    <recommendedName>
        <fullName evidence="13">ATP synthase subunit beta</fullName>
        <ecNumber evidence="13">7.1.2.2</ecNumber>
    </recommendedName>
    <alternativeName>
        <fullName evidence="13">ATP synthase F1 sector subunit beta</fullName>
    </alternativeName>
    <alternativeName>
        <fullName evidence="13">F-ATPase subunit beta</fullName>
    </alternativeName>
</protein>
<dbReference type="EC" id="7.1.2.2" evidence="13"/>
<comment type="function">
    <text evidence="13">Produces ATP from ADP in the presence of a proton gradient across the membrane. The catalytic sites are hosted primarily by the beta subunits.</text>
</comment>
<evidence type="ECO:0000256" key="10">
    <source>
        <dbReference type="ARBA" id="ARBA00023196"/>
    </source>
</evidence>
<accession>A0A0A0M7T9</accession>
<dbReference type="FunFam" id="3.40.50.300:FF:000004">
    <property type="entry name" value="ATP synthase subunit beta"/>
    <property type="match status" value="1"/>
</dbReference>
<dbReference type="Gene3D" id="1.10.1140.10">
    <property type="entry name" value="Bovine Mitochondrial F1-atpase, Atp Synthase Beta Chain, Chain D, domain 3"/>
    <property type="match status" value="1"/>
</dbReference>
<keyword evidence="7 13" id="KW-1278">Translocase</keyword>
<evidence type="ECO:0000313" key="16">
    <source>
        <dbReference type="Proteomes" id="UP000030003"/>
    </source>
</evidence>
<dbReference type="InterPro" id="IPR004100">
    <property type="entry name" value="ATPase_F1/V1/A1_a/bsu_N"/>
</dbReference>
<dbReference type="CDD" id="cd18110">
    <property type="entry name" value="ATP-synt_F1_beta_C"/>
    <property type="match status" value="1"/>
</dbReference>
<dbReference type="PROSITE" id="PS00152">
    <property type="entry name" value="ATPASE_ALPHA_BETA"/>
    <property type="match status" value="1"/>
</dbReference>
<dbReference type="HAMAP" id="MF_01347">
    <property type="entry name" value="ATP_synth_beta_bact"/>
    <property type="match status" value="1"/>
</dbReference>
<evidence type="ECO:0000256" key="1">
    <source>
        <dbReference type="ARBA" id="ARBA00004170"/>
    </source>
</evidence>
<keyword evidence="9 13" id="KW-0472">Membrane</keyword>
<dbReference type="SMART" id="SM00382">
    <property type="entry name" value="AAA"/>
    <property type="match status" value="1"/>
</dbReference>
<dbReference type="GO" id="GO:0005886">
    <property type="term" value="C:plasma membrane"/>
    <property type="evidence" value="ECO:0007669"/>
    <property type="project" value="UniProtKB-SubCell"/>
</dbReference>
<dbReference type="GO" id="GO:0005524">
    <property type="term" value="F:ATP binding"/>
    <property type="evidence" value="ECO:0007669"/>
    <property type="project" value="UniProtKB-UniRule"/>
</dbReference>
<dbReference type="Pfam" id="PF02874">
    <property type="entry name" value="ATP-synt_ab_N"/>
    <property type="match status" value="1"/>
</dbReference>
<dbReference type="EMBL" id="AVBH01000029">
    <property type="protein sequence ID" value="KGO99150.1"/>
    <property type="molecule type" value="Genomic_DNA"/>
</dbReference>
<evidence type="ECO:0000256" key="5">
    <source>
        <dbReference type="ARBA" id="ARBA00022781"/>
    </source>
</evidence>
<dbReference type="Pfam" id="PF22919">
    <property type="entry name" value="ATP-synt_VA_C"/>
    <property type="match status" value="1"/>
</dbReference>
<dbReference type="InterPro" id="IPR000194">
    <property type="entry name" value="ATPase_F1/V1/A1_a/bsu_nucl-bd"/>
</dbReference>
<keyword evidence="6 13" id="KW-0067">ATP-binding</keyword>
<dbReference type="Pfam" id="PF00006">
    <property type="entry name" value="ATP-synt_ab"/>
    <property type="match status" value="1"/>
</dbReference>
<evidence type="ECO:0000256" key="12">
    <source>
        <dbReference type="ARBA" id="ARBA00024342"/>
    </source>
</evidence>
<reference evidence="15 16" key="1">
    <citation type="submission" date="2013-08" db="EMBL/GenBank/DDBJ databases">
        <title>Genomic analysis of Lysobacter defluvii.</title>
        <authorList>
            <person name="Wang Q."/>
            <person name="Wang G."/>
        </authorList>
    </citation>
    <scope>NUCLEOTIDE SEQUENCE [LARGE SCALE GENOMIC DNA]</scope>
    <source>
        <strain evidence="15 16">IMMIB APB-9</strain>
    </source>
</reference>
<dbReference type="InterPro" id="IPR050053">
    <property type="entry name" value="ATPase_alpha/beta_chains"/>
</dbReference>
<feature type="binding site" evidence="13">
    <location>
        <begin position="148"/>
        <end position="155"/>
    </location>
    <ligand>
        <name>ATP</name>
        <dbReference type="ChEBI" id="CHEBI:30616"/>
    </ligand>
</feature>
<dbReference type="Gene3D" id="3.40.50.300">
    <property type="entry name" value="P-loop containing nucleotide triphosphate hydrolases"/>
    <property type="match status" value="1"/>
</dbReference>
<gene>
    <name evidence="13" type="primary">atpD</name>
    <name evidence="15" type="ORF">N791_11445</name>
</gene>
<dbReference type="PANTHER" id="PTHR15184">
    <property type="entry name" value="ATP SYNTHASE"/>
    <property type="match status" value="1"/>
</dbReference>
<dbReference type="GO" id="GO:0046933">
    <property type="term" value="F:proton-transporting ATP synthase activity, rotational mechanism"/>
    <property type="evidence" value="ECO:0007669"/>
    <property type="project" value="UniProtKB-UniRule"/>
</dbReference>
<sequence>MSQGKIVQIIGAVVDVEFPRDAVPNVYDALKVENTDITLEVQQQLGDGVVRSIALGSTDGLKRNLVATNTGRGIAVPVGTGTLGRIMDVLGNPIDEAGPVQASDTWEIHRDAPSYEDQSAANELLETGIKVIDLMCPFAKGGKVGLFGGAGVGKTVNMMELINNIAKAHEGLSVFAGVGERTREGNDFYHEMKDSNVLDKVAMVYGQMNEPPGNRLRVALTGLTMAEYFRDEKDESGKGRDVLLFVDNIYRYTLAGTEVSALLGRMPSAVGYQPTLAEEMGVLQERITSTKTGSITSIQAVYVPADDLTDPSPATTFAHLDATVVLSRNIASLGIYPAVDPLDSTSRQLDPNVIGTEHYEVARKVQATLQKYKELKDIIAILGMDELSEEDKQAVSRARKIERFFSQPFHVAEVFTGAPGKYVPLKDTIRGFKGIVEGEYDHLPEQAFYMVGSIEEAVEKANKMTEKA</sequence>
<comment type="caution">
    <text evidence="15">The sequence shown here is derived from an EMBL/GenBank/DDBJ whole genome shotgun (WGS) entry which is preliminary data.</text>
</comment>
<dbReference type="InterPro" id="IPR027417">
    <property type="entry name" value="P-loop_NTPase"/>
</dbReference>
<evidence type="ECO:0000256" key="8">
    <source>
        <dbReference type="ARBA" id="ARBA00023065"/>
    </source>
</evidence>